<evidence type="ECO:0000256" key="3">
    <source>
        <dbReference type="RuleBase" id="RU004011"/>
    </source>
</evidence>
<keyword evidence="5" id="KW-1185">Reference proteome</keyword>
<gene>
    <name evidence="6" type="primary">LOC108620628</name>
</gene>
<name>A0ABM1Q0N3_DROAR</name>
<feature type="binding site" evidence="2">
    <location>
        <position position="12"/>
    </location>
    <ligand>
        <name>ATP</name>
        <dbReference type="ChEBI" id="CHEBI:30616"/>
    </ligand>
</feature>
<protein>
    <submittedName>
        <fullName evidence="6">Nucleoside diphosphate kinase 6</fullName>
    </submittedName>
</protein>
<dbReference type="SUPFAM" id="SSF54919">
    <property type="entry name" value="Nucleoside diphosphate kinase, NDK"/>
    <property type="match status" value="1"/>
</dbReference>
<dbReference type="GO" id="GO:0016301">
    <property type="term" value="F:kinase activity"/>
    <property type="evidence" value="ECO:0007669"/>
    <property type="project" value="UniProtKB-KW"/>
</dbReference>
<feature type="binding site" evidence="2">
    <location>
        <position position="118"/>
    </location>
    <ligand>
        <name>ATP</name>
        <dbReference type="ChEBI" id="CHEBI:30616"/>
    </ligand>
</feature>
<dbReference type="InterPro" id="IPR034907">
    <property type="entry name" value="NDK-like_dom"/>
</dbReference>
<dbReference type="PANTHER" id="PTHR46161">
    <property type="entry name" value="NUCLEOSIDE DIPHOSPHATE KINASE"/>
    <property type="match status" value="1"/>
</dbReference>
<dbReference type="InterPro" id="IPR036850">
    <property type="entry name" value="NDK-like_dom_sf"/>
</dbReference>
<dbReference type="PROSITE" id="PS51374">
    <property type="entry name" value="NDPK_LIKE"/>
    <property type="match status" value="1"/>
</dbReference>
<dbReference type="SMART" id="SM00562">
    <property type="entry name" value="NDK"/>
    <property type="match status" value="1"/>
</dbReference>
<feature type="active site" description="Pros-phosphohistidine intermediate" evidence="2">
    <location>
        <position position="121"/>
    </location>
</feature>
<dbReference type="InterPro" id="IPR001564">
    <property type="entry name" value="Nucleoside_diP_kinase"/>
</dbReference>
<feature type="binding site" evidence="2">
    <location>
        <position position="108"/>
    </location>
    <ligand>
        <name>ATP</name>
        <dbReference type="ChEBI" id="CHEBI:30616"/>
    </ligand>
</feature>
<comment type="similarity">
    <text evidence="1 2 3">Belongs to the NDK family.</text>
</comment>
<accession>A0ABM1Q0N3</accession>
<proteinExistence type="inferred from homology"/>
<evidence type="ECO:0000256" key="2">
    <source>
        <dbReference type="PROSITE-ProRule" id="PRU00706"/>
    </source>
</evidence>
<feature type="binding site" evidence="2">
    <location>
        <position position="88"/>
    </location>
    <ligand>
        <name>ATP</name>
        <dbReference type="ChEBI" id="CHEBI:30616"/>
    </ligand>
</feature>
<feature type="domain" description="Nucleoside diphosphate kinase-like" evidence="4">
    <location>
        <begin position="4"/>
        <end position="144"/>
    </location>
</feature>
<keyword evidence="6" id="KW-0808">Transferase</keyword>
<dbReference type="PANTHER" id="PTHR46161:SF1">
    <property type="entry name" value="NUCLEOSIDE DIPHOSPHATE KINASE HOMOLOG 5"/>
    <property type="match status" value="1"/>
</dbReference>
<feature type="binding site" evidence="2">
    <location>
        <position position="94"/>
    </location>
    <ligand>
        <name>ATP</name>
        <dbReference type="ChEBI" id="CHEBI:30616"/>
    </ligand>
</feature>
<dbReference type="RefSeq" id="XP_017873019.1">
    <property type="nucleotide sequence ID" value="XM_018017530.1"/>
</dbReference>
<evidence type="ECO:0000313" key="5">
    <source>
        <dbReference type="Proteomes" id="UP000694904"/>
    </source>
</evidence>
<dbReference type="Pfam" id="PF00334">
    <property type="entry name" value="NDK"/>
    <property type="match status" value="1"/>
</dbReference>
<reference evidence="6" key="1">
    <citation type="submission" date="2025-08" db="UniProtKB">
        <authorList>
            <consortium name="RefSeq"/>
        </authorList>
    </citation>
    <scope>IDENTIFICATION</scope>
    <source>
        <tissue evidence="6">Whole organism</tissue>
    </source>
</reference>
<feature type="binding site" evidence="2">
    <location>
        <position position="60"/>
    </location>
    <ligand>
        <name>ATP</name>
        <dbReference type="ChEBI" id="CHEBI:30616"/>
    </ligand>
</feature>
<dbReference type="PRINTS" id="PR01243">
    <property type="entry name" value="NUCDPKINASE"/>
</dbReference>
<dbReference type="Proteomes" id="UP000694904">
    <property type="component" value="Unplaced"/>
</dbReference>
<evidence type="ECO:0000259" key="4">
    <source>
        <dbReference type="SMART" id="SM00562"/>
    </source>
</evidence>
<dbReference type="GeneID" id="108620628"/>
<sequence length="161" mass="18481">MYNMEITLALLKPHIVRNTYAVQQLKAQMESNFNILAAKDLRVTKELSECFYVEHKDKFFYYRLTSFMQSGFCSAFILQSESCIQKWRQLMGPTKVFKAVYTDPNCIRALYGLSDTRNACHGSDSTVSALREIGIIFPEFDISRVNSSSKVINKCVHIKKA</sequence>
<keyword evidence="6" id="KW-0418">Kinase</keyword>
<evidence type="ECO:0000313" key="6">
    <source>
        <dbReference type="RefSeq" id="XP_017873019.1"/>
    </source>
</evidence>
<dbReference type="Gene3D" id="3.30.70.141">
    <property type="entry name" value="Nucleoside diphosphate kinase-like domain"/>
    <property type="match status" value="1"/>
</dbReference>
<evidence type="ECO:0000256" key="1">
    <source>
        <dbReference type="ARBA" id="ARBA00008142"/>
    </source>
</evidence>
<organism evidence="5 6">
    <name type="scientific">Drosophila arizonae</name>
    <name type="common">Fruit fly</name>
    <dbReference type="NCBI Taxonomy" id="7263"/>
    <lineage>
        <taxon>Eukaryota</taxon>
        <taxon>Metazoa</taxon>
        <taxon>Ecdysozoa</taxon>
        <taxon>Arthropoda</taxon>
        <taxon>Hexapoda</taxon>
        <taxon>Insecta</taxon>
        <taxon>Pterygota</taxon>
        <taxon>Neoptera</taxon>
        <taxon>Endopterygota</taxon>
        <taxon>Diptera</taxon>
        <taxon>Brachycera</taxon>
        <taxon>Muscomorpha</taxon>
        <taxon>Ephydroidea</taxon>
        <taxon>Drosophilidae</taxon>
        <taxon>Drosophila</taxon>
    </lineage>
</organism>